<dbReference type="EMBL" id="FMSP01000009">
    <property type="protein sequence ID" value="SCV72680.1"/>
    <property type="molecule type" value="Genomic_DNA"/>
</dbReference>
<dbReference type="AlphaFoldDB" id="A0A238FFU0"/>
<keyword evidence="7" id="KW-1185">Reference proteome</keyword>
<gene>
    <name evidence="6" type="ORF">BQ2448_4217</name>
</gene>
<dbReference type="CDD" id="cd07813">
    <property type="entry name" value="COQ10p_like"/>
    <property type="match status" value="1"/>
</dbReference>
<dbReference type="GO" id="GO:0048039">
    <property type="term" value="F:ubiquinone binding"/>
    <property type="evidence" value="ECO:0007669"/>
    <property type="project" value="InterPro"/>
</dbReference>
<evidence type="ECO:0000259" key="5">
    <source>
        <dbReference type="Pfam" id="PF03364"/>
    </source>
</evidence>
<evidence type="ECO:0000256" key="1">
    <source>
        <dbReference type="ARBA" id="ARBA00006885"/>
    </source>
</evidence>
<dbReference type="Gene3D" id="3.30.530.20">
    <property type="match status" value="1"/>
</dbReference>
<evidence type="ECO:0000256" key="2">
    <source>
        <dbReference type="ARBA" id="ARBA00011814"/>
    </source>
</evidence>
<feature type="domain" description="Coenzyme Q-binding protein COQ10 START" evidence="5">
    <location>
        <begin position="71"/>
        <end position="231"/>
    </location>
</feature>
<comment type="similarity">
    <text evidence="1">Belongs to the COQ10 family.</text>
</comment>
<dbReference type="Proteomes" id="UP000198372">
    <property type="component" value="Unassembled WGS sequence"/>
</dbReference>
<accession>A0A238FFU0</accession>
<dbReference type="InterPro" id="IPR023393">
    <property type="entry name" value="START-like_dom_sf"/>
</dbReference>
<feature type="compositionally biased region" description="Low complexity" evidence="4">
    <location>
        <begin position="30"/>
        <end position="50"/>
    </location>
</feature>
<protein>
    <submittedName>
        <fullName evidence="6">BQ2448_4217 protein</fullName>
    </submittedName>
</protein>
<name>A0A238FFU0_9BASI</name>
<dbReference type="PANTHER" id="PTHR12901:SF10">
    <property type="entry name" value="COENZYME Q-BINDING PROTEIN COQ10, MITOCHONDRIAL"/>
    <property type="match status" value="1"/>
</dbReference>
<evidence type="ECO:0000313" key="6">
    <source>
        <dbReference type="EMBL" id="SCV72680.1"/>
    </source>
</evidence>
<dbReference type="Pfam" id="PF03364">
    <property type="entry name" value="Polyketide_cyc"/>
    <property type="match status" value="1"/>
</dbReference>
<dbReference type="InterPro" id="IPR044996">
    <property type="entry name" value="COQ10-like"/>
</dbReference>
<dbReference type="STRING" id="269621.A0A238FFU0"/>
<evidence type="ECO:0000313" key="7">
    <source>
        <dbReference type="Proteomes" id="UP000198372"/>
    </source>
</evidence>
<proteinExistence type="inferred from homology"/>
<evidence type="ECO:0000256" key="4">
    <source>
        <dbReference type="SAM" id="MobiDB-lite"/>
    </source>
</evidence>
<organism evidence="6 7">
    <name type="scientific">Microbotryum intermedium</name>
    <dbReference type="NCBI Taxonomy" id="269621"/>
    <lineage>
        <taxon>Eukaryota</taxon>
        <taxon>Fungi</taxon>
        <taxon>Dikarya</taxon>
        <taxon>Basidiomycota</taxon>
        <taxon>Pucciniomycotina</taxon>
        <taxon>Microbotryomycetes</taxon>
        <taxon>Microbotryales</taxon>
        <taxon>Microbotryaceae</taxon>
        <taxon>Microbotryum</taxon>
    </lineage>
</organism>
<sequence>MTSKSIPLLRTTIRPLQRIAHPHPIQTRSLFGLPSPFASSSSSSSTGTASPAKGTLTKSRSFSIYEESREMGYDPQQLYSIIADVDAYKSFLPFTTESRILSASVTPPPSSNDSAGKQARSVEAREWLGGGQPGEVWDLQGELQVGAMGYQEGYVSHIRAKKWESVFATANKSNIFKHLETKWSLTQLPTRGQVPRTKVELYIAYSFISPFHAAAVSALWEKVSGLMIDGFEKRVKAVYGPSRST</sequence>
<dbReference type="GO" id="GO:0005739">
    <property type="term" value="C:mitochondrion"/>
    <property type="evidence" value="ECO:0007669"/>
    <property type="project" value="TreeGrafter"/>
</dbReference>
<dbReference type="InterPro" id="IPR005031">
    <property type="entry name" value="COQ10_START"/>
</dbReference>
<dbReference type="PANTHER" id="PTHR12901">
    <property type="entry name" value="SPERM PROTEIN HOMOLOG"/>
    <property type="match status" value="1"/>
</dbReference>
<comment type="function">
    <text evidence="3">Required for the function of coenzyme Q in the respiratory chain. May serve as a chaperone or may be involved in the transport of Q6 from its site of synthesis to the catalytic sites of the respiratory complexes.</text>
</comment>
<dbReference type="OrthoDB" id="292693at2759"/>
<reference evidence="7" key="1">
    <citation type="submission" date="2016-09" db="EMBL/GenBank/DDBJ databases">
        <authorList>
            <person name="Jeantristanb JTB J.-T."/>
            <person name="Ricardo R."/>
        </authorList>
    </citation>
    <scope>NUCLEOTIDE SEQUENCE [LARGE SCALE GENOMIC DNA]</scope>
</reference>
<dbReference type="GO" id="GO:0045333">
    <property type="term" value="P:cellular respiration"/>
    <property type="evidence" value="ECO:0007669"/>
    <property type="project" value="InterPro"/>
</dbReference>
<evidence type="ECO:0000256" key="3">
    <source>
        <dbReference type="ARBA" id="ARBA00024947"/>
    </source>
</evidence>
<feature type="region of interest" description="Disordered" evidence="4">
    <location>
        <begin position="30"/>
        <end position="55"/>
    </location>
</feature>
<comment type="subunit">
    <text evidence="2">Interacts with coenzyme Q.</text>
</comment>
<dbReference type="SUPFAM" id="SSF55961">
    <property type="entry name" value="Bet v1-like"/>
    <property type="match status" value="1"/>
</dbReference>